<protein>
    <submittedName>
        <fullName evidence="1">Uncharacterized protein</fullName>
    </submittedName>
</protein>
<dbReference type="AlphaFoldDB" id="A0AA38T8G5"/>
<reference evidence="1" key="1">
    <citation type="submission" date="2023-03" db="EMBL/GenBank/DDBJ databases">
        <title>Chromosome-scale reference genome and RAD-based genetic map of yellow starthistle (Centaurea solstitialis) reveal putative structural variation and QTLs associated with invader traits.</title>
        <authorList>
            <person name="Reatini B."/>
            <person name="Cang F.A."/>
            <person name="Jiang Q."/>
            <person name="Mckibben M.T.W."/>
            <person name="Barker M.S."/>
            <person name="Rieseberg L.H."/>
            <person name="Dlugosch K.M."/>
        </authorList>
    </citation>
    <scope>NUCLEOTIDE SEQUENCE</scope>
    <source>
        <strain evidence="1">CAN-66</strain>
        <tissue evidence="1">Leaf</tissue>
    </source>
</reference>
<name>A0AA38T8G5_9ASTR</name>
<keyword evidence="2" id="KW-1185">Reference proteome</keyword>
<dbReference type="Proteomes" id="UP001172457">
    <property type="component" value="Chromosome 3"/>
</dbReference>
<gene>
    <name evidence="1" type="ORF">OSB04_010917</name>
</gene>
<evidence type="ECO:0000313" key="1">
    <source>
        <dbReference type="EMBL" id="KAJ9556303.1"/>
    </source>
</evidence>
<dbReference type="EMBL" id="JARYMX010000003">
    <property type="protein sequence ID" value="KAJ9556303.1"/>
    <property type="molecule type" value="Genomic_DNA"/>
</dbReference>
<evidence type="ECO:0000313" key="2">
    <source>
        <dbReference type="Proteomes" id="UP001172457"/>
    </source>
</evidence>
<sequence length="109" mass="12472">MEARCDDYGGDSRECHNKLTERKGEKLGDFKRSFARGESFKLVAICKFGLRVRVSLISKAIGDLWITNSALEVKTCFAFMYDNYRIKETYSPVVDATTSRYLISLVIQE</sequence>
<comment type="caution">
    <text evidence="1">The sequence shown here is derived from an EMBL/GenBank/DDBJ whole genome shotgun (WGS) entry which is preliminary data.</text>
</comment>
<accession>A0AA38T8G5</accession>
<organism evidence="1 2">
    <name type="scientific">Centaurea solstitialis</name>
    <name type="common">yellow star-thistle</name>
    <dbReference type="NCBI Taxonomy" id="347529"/>
    <lineage>
        <taxon>Eukaryota</taxon>
        <taxon>Viridiplantae</taxon>
        <taxon>Streptophyta</taxon>
        <taxon>Embryophyta</taxon>
        <taxon>Tracheophyta</taxon>
        <taxon>Spermatophyta</taxon>
        <taxon>Magnoliopsida</taxon>
        <taxon>eudicotyledons</taxon>
        <taxon>Gunneridae</taxon>
        <taxon>Pentapetalae</taxon>
        <taxon>asterids</taxon>
        <taxon>campanulids</taxon>
        <taxon>Asterales</taxon>
        <taxon>Asteraceae</taxon>
        <taxon>Carduoideae</taxon>
        <taxon>Cardueae</taxon>
        <taxon>Centaureinae</taxon>
        <taxon>Centaurea</taxon>
    </lineage>
</organism>
<proteinExistence type="predicted"/>